<keyword evidence="1" id="KW-1133">Transmembrane helix</keyword>
<dbReference type="InParanoid" id="A0A1X2H4K5"/>
<dbReference type="AlphaFoldDB" id="A0A1X2H4K5"/>
<gene>
    <name evidence="2" type="ORF">BCR43DRAFT_496776</name>
</gene>
<keyword evidence="3" id="KW-1185">Reference proteome</keyword>
<dbReference type="EMBL" id="MCGN01000009">
    <property type="protein sequence ID" value="ORY93354.1"/>
    <property type="molecule type" value="Genomic_DNA"/>
</dbReference>
<sequence>MCASHGPFDQKNQVNFLFNAMHLLLTFYIKHVLAERRKACLFHSHDESKITK</sequence>
<keyword evidence="1" id="KW-0472">Membrane</keyword>
<name>A0A1X2H4K5_SYNRA</name>
<protein>
    <submittedName>
        <fullName evidence="2">Uncharacterized protein</fullName>
    </submittedName>
</protein>
<evidence type="ECO:0000256" key="1">
    <source>
        <dbReference type="SAM" id="Phobius"/>
    </source>
</evidence>
<feature type="transmembrane region" description="Helical" evidence="1">
    <location>
        <begin position="16"/>
        <end position="33"/>
    </location>
</feature>
<reference evidence="2 3" key="1">
    <citation type="submission" date="2016-07" db="EMBL/GenBank/DDBJ databases">
        <title>Pervasive Adenine N6-methylation of Active Genes in Fungi.</title>
        <authorList>
            <consortium name="DOE Joint Genome Institute"/>
            <person name="Mondo S.J."/>
            <person name="Dannebaum R.O."/>
            <person name="Kuo R.C."/>
            <person name="Labutti K."/>
            <person name="Haridas S."/>
            <person name="Kuo A."/>
            <person name="Salamov A."/>
            <person name="Ahrendt S.R."/>
            <person name="Lipzen A."/>
            <person name="Sullivan W."/>
            <person name="Andreopoulos W.B."/>
            <person name="Clum A."/>
            <person name="Lindquist E."/>
            <person name="Daum C."/>
            <person name="Ramamoorthy G.K."/>
            <person name="Gryganskyi A."/>
            <person name="Culley D."/>
            <person name="Magnuson J.K."/>
            <person name="James T.Y."/>
            <person name="O'Malley M.A."/>
            <person name="Stajich J.E."/>
            <person name="Spatafora J.W."/>
            <person name="Visel A."/>
            <person name="Grigoriev I.V."/>
        </authorList>
    </citation>
    <scope>NUCLEOTIDE SEQUENCE [LARGE SCALE GENOMIC DNA]</scope>
    <source>
        <strain evidence="2 3">NRRL 2496</strain>
    </source>
</reference>
<evidence type="ECO:0000313" key="2">
    <source>
        <dbReference type="EMBL" id="ORY93354.1"/>
    </source>
</evidence>
<comment type="caution">
    <text evidence="2">The sequence shown here is derived from an EMBL/GenBank/DDBJ whole genome shotgun (WGS) entry which is preliminary data.</text>
</comment>
<keyword evidence="1" id="KW-0812">Transmembrane</keyword>
<organism evidence="2 3">
    <name type="scientific">Syncephalastrum racemosum</name>
    <name type="common">Filamentous fungus</name>
    <dbReference type="NCBI Taxonomy" id="13706"/>
    <lineage>
        <taxon>Eukaryota</taxon>
        <taxon>Fungi</taxon>
        <taxon>Fungi incertae sedis</taxon>
        <taxon>Mucoromycota</taxon>
        <taxon>Mucoromycotina</taxon>
        <taxon>Mucoromycetes</taxon>
        <taxon>Mucorales</taxon>
        <taxon>Syncephalastraceae</taxon>
        <taxon>Syncephalastrum</taxon>
    </lineage>
</organism>
<accession>A0A1X2H4K5</accession>
<evidence type="ECO:0000313" key="3">
    <source>
        <dbReference type="Proteomes" id="UP000242180"/>
    </source>
</evidence>
<dbReference type="Proteomes" id="UP000242180">
    <property type="component" value="Unassembled WGS sequence"/>
</dbReference>
<proteinExistence type="predicted"/>